<dbReference type="AlphaFoldDB" id="A0A2U3BBS1"/>
<accession>A0A2U3BBS1</accession>
<dbReference type="Proteomes" id="UP000245362">
    <property type="component" value="Unassembled WGS sequence"/>
</dbReference>
<protein>
    <submittedName>
        <fullName evidence="1">Uncharacterized protein</fullName>
    </submittedName>
</protein>
<dbReference type="Pfam" id="PF09614">
    <property type="entry name" value="Cas_Csy2"/>
    <property type="match status" value="1"/>
</dbReference>
<reference evidence="1 2" key="1">
    <citation type="submission" date="2018-05" db="EMBL/GenBank/DDBJ databases">
        <title>Vibrio limimaris sp. nov., isolated from marine sediment.</title>
        <authorList>
            <person name="Li C.-M."/>
        </authorList>
    </citation>
    <scope>NUCLEOTIDE SEQUENCE [LARGE SCALE GENOMIC DNA]</scope>
    <source>
        <strain evidence="1 2">E4404</strain>
    </source>
</reference>
<name>A0A2U3BBS1_9VIBR</name>
<comment type="caution">
    <text evidence="1">The sequence shown here is derived from an EMBL/GenBank/DDBJ whole genome shotgun (WGS) entry which is preliminary data.</text>
</comment>
<evidence type="ECO:0000313" key="2">
    <source>
        <dbReference type="Proteomes" id="UP000245362"/>
    </source>
</evidence>
<organism evidence="1 2">
    <name type="scientific">Vibrio albus</name>
    <dbReference type="NCBI Taxonomy" id="2200953"/>
    <lineage>
        <taxon>Bacteria</taxon>
        <taxon>Pseudomonadati</taxon>
        <taxon>Pseudomonadota</taxon>
        <taxon>Gammaproteobacteria</taxon>
        <taxon>Vibrionales</taxon>
        <taxon>Vibrionaceae</taxon>
        <taxon>Vibrio</taxon>
    </lineage>
</organism>
<keyword evidence="2" id="KW-1185">Reference proteome</keyword>
<dbReference type="OrthoDB" id="6093293at2"/>
<evidence type="ECO:0000313" key="1">
    <source>
        <dbReference type="EMBL" id="PWI34227.1"/>
    </source>
</evidence>
<dbReference type="RefSeq" id="WP_109318565.1">
    <property type="nucleotide sequence ID" value="NZ_QFWT01000002.1"/>
</dbReference>
<dbReference type="EMBL" id="QFWT01000002">
    <property type="protein sequence ID" value="PWI34227.1"/>
    <property type="molecule type" value="Genomic_DNA"/>
</dbReference>
<gene>
    <name evidence="1" type="ORF">DI392_03675</name>
</gene>
<dbReference type="InterPro" id="IPR013398">
    <property type="entry name" value="CRISPR-assoc_prot_Csy2"/>
</dbReference>
<sequence>MTTLQQLIEIDDDKLRFSELKKAFMPYTRPIEIDGNEKQALTILLNLSLGKPVAKDWLDISRAERYFADPESLAKAEQEIQWFHTHNLKFPDCRVADQRILATPLPSETPTLTSQSLEQAYGWAHNSAAYKHTIWLLNTFLWRGKTENVFSLIRLGDEFWQALLAEFGFTPTAQFQLKTLVERQLPDTHFPEEVSRYSKQVRFPWRNDYLSVTPVVSHAMQQEIAVLSRHRECSLRFKSMGYPNSASIGNLCGSLGGHINVLNYPVDVVPDSYQTLAASRERTSRYFDDYQLTSKRTCDVLAHLAGFEQLKSRKAQKHVRQYQLKIIRKQIARWLLPLIELRDNLVTEPLGINHEFDDQLAKQFLTIKEDDFLDLTTSLNQRLNLALQNNRFASRFAYHPKLMRVLKTELIWVLTQLSRPEPSLPNVSNYSVQYIYLSSMRAFDVAALSCPYLSGAPSMTAIWGFIHRYQKELEALMPHEHGRISFNEFAFFIRHESVQTSAKLTEPSVLAKVREVSPVKRPTIIREDYADLVFDLVIRVESNQRISDYHDQLKAALPTNFAGGTLLQPEIDLNIPWLRTYTTKSELFQVVKGLPGYGTWLSPYSYQPQSLTELENTLAKDTSLIPIVNGFHLLEKPINRKNGLTNRHAYAENNIALAKRVNPIEVRFGGRDHFFEQAFWSLDVTEQTILIKNSRN</sequence>
<proteinExistence type="predicted"/>